<evidence type="ECO:0000313" key="2">
    <source>
        <dbReference type="Proteomes" id="UP000631114"/>
    </source>
</evidence>
<dbReference type="OrthoDB" id="1670269at2759"/>
<sequence length="83" mass="9266">MTMMTNCLSQVDKASDPDKLKIKANEREDVICVSALTGDGLQDFCDEVQVRLKEYTEKGTLVRAHVPLPLARQLTPMRQLCAS</sequence>
<name>A0A835HSE2_9MAGN</name>
<organism evidence="1 2">
    <name type="scientific">Coptis chinensis</name>
    <dbReference type="NCBI Taxonomy" id="261450"/>
    <lineage>
        <taxon>Eukaryota</taxon>
        <taxon>Viridiplantae</taxon>
        <taxon>Streptophyta</taxon>
        <taxon>Embryophyta</taxon>
        <taxon>Tracheophyta</taxon>
        <taxon>Spermatophyta</taxon>
        <taxon>Magnoliopsida</taxon>
        <taxon>Ranunculales</taxon>
        <taxon>Ranunculaceae</taxon>
        <taxon>Coptidoideae</taxon>
        <taxon>Coptis</taxon>
    </lineage>
</organism>
<proteinExistence type="predicted"/>
<comment type="caution">
    <text evidence="1">The sequence shown here is derived from an EMBL/GenBank/DDBJ whole genome shotgun (WGS) entry which is preliminary data.</text>
</comment>
<keyword evidence="2" id="KW-1185">Reference proteome</keyword>
<evidence type="ECO:0000313" key="1">
    <source>
        <dbReference type="EMBL" id="KAF9604891.1"/>
    </source>
</evidence>
<gene>
    <name evidence="1" type="ORF">IFM89_011173</name>
</gene>
<dbReference type="Proteomes" id="UP000631114">
    <property type="component" value="Unassembled WGS sequence"/>
</dbReference>
<dbReference type="AlphaFoldDB" id="A0A835HSE2"/>
<reference evidence="1 2" key="1">
    <citation type="submission" date="2020-10" db="EMBL/GenBank/DDBJ databases">
        <title>The Coptis chinensis genome and diversification of protoberbering-type alkaloids.</title>
        <authorList>
            <person name="Wang B."/>
            <person name="Shu S."/>
            <person name="Song C."/>
            <person name="Liu Y."/>
        </authorList>
    </citation>
    <scope>NUCLEOTIDE SEQUENCE [LARGE SCALE GENOMIC DNA]</scope>
    <source>
        <strain evidence="1">HL-2020</strain>
        <tissue evidence="1">Leaf</tissue>
    </source>
</reference>
<dbReference type="EMBL" id="JADFTS010000005">
    <property type="protein sequence ID" value="KAF9604891.1"/>
    <property type="molecule type" value="Genomic_DNA"/>
</dbReference>
<protein>
    <submittedName>
        <fullName evidence="1">Uncharacterized protein</fullName>
    </submittedName>
</protein>
<accession>A0A835HSE2</accession>